<dbReference type="AlphaFoldDB" id="A0AAD7U8W4"/>
<protein>
    <recommendedName>
        <fullName evidence="8">Transmembrane protein</fullName>
    </recommendedName>
</protein>
<keyword evidence="5" id="KW-0472">Membrane</keyword>
<comment type="caution">
    <text evidence="6">The sequence shown here is derived from an EMBL/GenBank/DDBJ whole genome shotgun (WGS) entry which is preliminary data.</text>
</comment>
<proteinExistence type="inferred from homology"/>
<keyword evidence="5" id="KW-0812">Transmembrane</keyword>
<feature type="transmembrane region" description="Helical" evidence="5">
    <location>
        <begin position="23"/>
        <end position="44"/>
    </location>
</feature>
<keyword evidence="4" id="KW-0788">Thiol protease</keyword>
<organism evidence="6 7">
    <name type="scientific">Chrysophaeum taylorii</name>
    <dbReference type="NCBI Taxonomy" id="2483200"/>
    <lineage>
        <taxon>Eukaryota</taxon>
        <taxon>Sar</taxon>
        <taxon>Stramenopiles</taxon>
        <taxon>Ochrophyta</taxon>
        <taxon>Pelagophyceae</taxon>
        <taxon>Pelagomonadales</taxon>
        <taxon>Pelagomonadaceae</taxon>
        <taxon>Chrysophaeum</taxon>
    </lineage>
</organism>
<evidence type="ECO:0000256" key="3">
    <source>
        <dbReference type="ARBA" id="ARBA00022801"/>
    </source>
</evidence>
<keyword evidence="7" id="KW-1185">Reference proteome</keyword>
<comment type="similarity">
    <text evidence="1">Belongs to the peptidase C15 family.</text>
</comment>
<dbReference type="SUPFAM" id="SSF53182">
    <property type="entry name" value="Pyrrolidone carboxyl peptidase (pyroglutamate aminopeptidase)"/>
    <property type="match status" value="1"/>
</dbReference>
<dbReference type="Pfam" id="PF01470">
    <property type="entry name" value="Peptidase_C15"/>
    <property type="match status" value="1"/>
</dbReference>
<keyword evidence="2" id="KW-0645">Protease</keyword>
<name>A0AAD7U8W4_9STRA</name>
<evidence type="ECO:0000313" key="6">
    <source>
        <dbReference type="EMBL" id="KAJ8600437.1"/>
    </source>
</evidence>
<dbReference type="Gene3D" id="3.40.630.20">
    <property type="entry name" value="Peptidase C15, pyroglutamyl peptidase I-like"/>
    <property type="match status" value="1"/>
</dbReference>
<evidence type="ECO:0000256" key="5">
    <source>
        <dbReference type="SAM" id="Phobius"/>
    </source>
</evidence>
<gene>
    <name evidence="6" type="ORF">CTAYLR_001412</name>
</gene>
<dbReference type="GO" id="GO:0008234">
    <property type="term" value="F:cysteine-type peptidase activity"/>
    <property type="evidence" value="ECO:0007669"/>
    <property type="project" value="UniProtKB-KW"/>
</dbReference>
<dbReference type="EMBL" id="JAQMWT010000523">
    <property type="protein sequence ID" value="KAJ8600437.1"/>
    <property type="molecule type" value="Genomic_DNA"/>
</dbReference>
<dbReference type="GO" id="GO:0006508">
    <property type="term" value="P:proteolysis"/>
    <property type="evidence" value="ECO:0007669"/>
    <property type="project" value="UniProtKB-KW"/>
</dbReference>
<dbReference type="InterPro" id="IPR036440">
    <property type="entry name" value="Peptidase_C15-like_sf"/>
</dbReference>
<dbReference type="Proteomes" id="UP001230188">
    <property type="component" value="Unassembled WGS sequence"/>
</dbReference>
<reference evidence="6" key="1">
    <citation type="submission" date="2023-01" db="EMBL/GenBank/DDBJ databases">
        <title>Metagenome sequencing of chrysophaentin producing Chrysophaeum taylorii.</title>
        <authorList>
            <person name="Davison J."/>
            <person name="Bewley C."/>
        </authorList>
    </citation>
    <scope>NUCLEOTIDE SEQUENCE</scope>
    <source>
        <strain evidence="6">NIES-1699</strain>
    </source>
</reference>
<evidence type="ECO:0000256" key="1">
    <source>
        <dbReference type="ARBA" id="ARBA00006641"/>
    </source>
</evidence>
<keyword evidence="3" id="KW-0378">Hydrolase</keyword>
<keyword evidence="5" id="KW-1133">Transmembrane helix</keyword>
<evidence type="ECO:0000313" key="7">
    <source>
        <dbReference type="Proteomes" id="UP001230188"/>
    </source>
</evidence>
<evidence type="ECO:0008006" key="8">
    <source>
        <dbReference type="Google" id="ProtNLM"/>
    </source>
</evidence>
<evidence type="ECO:0000256" key="2">
    <source>
        <dbReference type="ARBA" id="ARBA00022670"/>
    </source>
</evidence>
<evidence type="ECO:0000256" key="4">
    <source>
        <dbReference type="ARBA" id="ARBA00022807"/>
    </source>
</evidence>
<accession>A0AAD7U8W4</accession>
<dbReference type="InterPro" id="IPR016125">
    <property type="entry name" value="Peptidase_C15-like"/>
</dbReference>
<sequence length="297" mass="32733">MERAFEPSDRVDMRRRREQESDARTVMLSLGMCAALFVCFVVIATKVGATHLKDDDADFLFGREICEKHIVLVTGFETFLQNTTFENPSKTAAIALNASCGRHYCVEAMVLPVESSATRLPATMLSRVSAVLHLGLEDSAKGLKLEIAAKNIKGDARNAARGADVQCGDAAPAVSNAPCLTATTAPLDRMLLRNVLENTTELWSRDPGAFLCNEVYFHTLDTIRRAHLTVPRLLCTHNHVLVMPALIPALFVHLPSPENTPFHAYEPILREILDALGEPPILGVRLPIDELGRRRSR</sequence>